<keyword evidence="4" id="KW-0378">Hydrolase</keyword>
<dbReference type="GO" id="GO:0042545">
    <property type="term" value="P:cell wall modification"/>
    <property type="evidence" value="ECO:0007669"/>
    <property type="project" value="InterPro"/>
</dbReference>
<evidence type="ECO:0000259" key="6">
    <source>
        <dbReference type="SMART" id="SM00856"/>
    </source>
</evidence>
<comment type="similarity">
    <text evidence="2">In the N-terminal section; belongs to the PMEI family.</text>
</comment>
<dbReference type="Proteomes" id="UP000823388">
    <property type="component" value="Chromosome 5N"/>
</dbReference>
<evidence type="ECO:0000313" key="8">
    <source>
        <dbReference type="Proteomes" id="UP000823388"/>
    </source>
</evidence>
<dbReference type="InterPro" id="IPR000070">
    <property type="entry name" value="Pectinesterase_cat"/>
</dbReference>
<evidence type="ECO:0000256" key="4">
    <source>
        <dbReference type="ARBA" id="ARBA00022801"/>
    </source>
</evidence>
<gene>
    <name evidence="7" type="ORF">PVAP13_5NG166500</name>
</gene>
<dbReference type="SUPFAM" id="SSF51126">
    <property type="entry name" value="Pectin lyase-like"/>
    <property type="match status" value="1"/>
</dbReference>
<name>A0A8T0RP12_PANVG</name>
<dbReference type="Gene3D" id="1.20.140.40">
    <property type="entry name" value="Invertase/pectin methylesterase inhibitor family protein"/>
    <property type="match status" value="1"/>
</dbReference>
<dbReference type="NCBIfam" id="TIGR01614">
    <property type="entry name" value="PME_inhib"/>
    <property type="match status" value="1"/>
</dbReference>
<dbReference type="InterPro" id="IPR011050">
    <property type="entry name" value="Pectin_lyase_fold/virulence"/>
</dbReference>
<accession>A0A8T0RP12</accession>
<comment type="similarity">
    <text evidence="3">In the C-terminal section; belongs to the pectinesterase family.</text>
</comment>
<dbReference type="Gene3D" id="2.160.20.10">
    <property type="entry name" value="Single-stranded right-handed beta-helix, Pectin lyase-like"/>
    <property type="match status" value="1"/>
</dbReference>
<dbReference type="InterPro" id="IPR012334">
    <property type="entry name" value="Pectin_lyas_fold"/>
</dbReference>
<dbReference type="InterPro" id="IPR006501">
    <property type="entry name" value="Pectinesterase_inhib_dom"/>
</dbReference>
<evidence type="ECO:0000313" key="7">
    <source>
        <dbReference type="EMBL" id="KAG2587727.1"/>
    </source>
</evidence>
<comment type="pathway">
    <text evidence="1">Glycan metabolism; pectin degradation; 2-dehydro-3-deoxy-D-gluconate from pectin: step 1/5.</text>
</comment>
<evidence type="ECO:0000256" key="2">
    <source>
        <dbReference type="ARBA" id="ARBA00006027"/>
    </source>
</evidence>
<dbReference type="Pfam" id="PF01095">
    <property type="entry name" value="Pectinesterase"/>
    <property type="match status" value="2"/>
</dbReference>
<dbReference type="GO" id="GO:0004857">
    <property type="term" value="F:enzyme inhibitor activity"/>
    <property type="evidence" value="ECO:0007669"/>
    <property type="project" value="InterPro"/>
</dbReference>
<dbReference type="FunFam" id="2.160.20.10:FF:000092">
    <property type="entry name" value="Putative pectinesterase 57"/>
    <property type="match status" value="1"/>
</dbReference>
<dbReference type="AlphaFoldDB" id="A0A8T0RP12"/>
<keyword evidence="8" id="KW-1185">Reference proteome</keyword>
<dbReference type="Pfam" id="PF04043">
    <property type="entry name" value="PMEI"/>
    <property type="match status" value="1"/>
</dbReference>
<proteinExistence type="inferred from homology"/>
<sequence>MEEMARTCPACVHTFLPQQTIPCLHRHQGVEGARVDTCIYARAPLVLMATRKLHAASSTMMASSSLLLRLLLTSVLLLAAARSGDGRAVFAGLSFESPGEAEAFEDALLRQACFNVSSAGGRGEACVSRLDTARGGAGSGSVPVLRAALRGTLGEAVGAAGAVGALASLSNHAREEMAVRDCLELLGYSVDELGWALDAMAETDDGLEEPDASGARGAAAARNAEDDLHAWLSAALGNQDTCLESFRGTDGRLLRRVEAAVAQLSQLVSNLLAMHKRLRSITPLLHHAPPRNNGTGGGGAGDPGSELPPWVMDIEGGGGDEELLLKRARAGARSARVDVVVAQDGSGRYRTVSEAVARAPSHSKRKYVIYVKRGVYHENVEVRKKKTNIVLVGEGMGETVISGSRSFSGGWTTFRSATFGMYMTRWPEGGFVARDLTIRNTAGLAAHQAVALPVDSDRSAFFRVAVEGHQDTLYAHSLRQFYRDCRVAGTVNFVFGNGAAVLQRTLVATLPPLAPGQAGSVATQGRRDPIQNTGLAFHGCVSYLGPGMQPRGWLEWAATGAGERGPALATLFYGEYGNYGPGARVAGRVKWPGYHMIAVAGRFTVRRFIDGLAWLPGTGVTFTADL</sequence>
<feature type="domain" description="Pectinesterase inhibitor" evidence="6">
    <location>
        <begin position="104"/>
        <end position="274"/>
    </location>
</feature>
<dbReference type="InterPro" id="IPR035513">
    <property type="entry name" value="Invertase/methylesterase_inhib"/>
</dbReference>
<keyword evidence="5" id="KW-0063">Aspartyl esterase</keyword>
<dbReference type="SMART" id="SM00856">
    <property type="entry name" value="PMEI"/>
    <property type="match status" value="1"/>
</dbReference>
<evidence type="ECO:0000256" key="3">
    <source>
        <dbReference type="ARBA" id="ARBA00007786"/>
    </source>
</evidence>
<comment type="caution">
    <text evidence="7">The sequence shown here is derived from an EMBL/GenBank/DDBJ whole genome shotgun (WGS) entry which is preliminary data.</text>
</comment>
<dbReference type="GO" id="GO:0030599">
    <property type="term" value="F:pectinesterase activity"/>
    <property type="evidence" value="ECO:0007669"/>
    <property type="project" value="InterPro"/>
</dbReference>
<dbReference type="EMBL" id="CM029046">
    <property type="protein sequence ID" value="KAG2587727.1"/>
    <property type="molecule type" value="Genomic_DNA"/>
</dbReference>
<dbReference type="CDD" id="cd15799">
    <property type="entry name" value="PMEI-like_4"/>
    <property type="match status" value="1"/>
</dbReference>
<dbReference type="PANTHER" id="PTHR31707">
    <property type="entry name" value="PECTINESTERASE"/>
    <property type="match status" value="1"/>
</dbReference>
<reference evidence="7" key="1">
    <citation type="submission" date="2020-05" db="EMBL/GenBank/DDBJ databases">
        <title>WGS assembly of Panicum virgatum.</title>
        <authorList>
            <person name="Lovell J.T."/>
            <person name="Jenkins J."/>
            <person name="Shu S."/>
            <person name="Juenger T.E."/>
            <person name="Schmutz J."/>
        </authorList>
    </citation>
    <scope>NUCLEOTIDE SEQUENCE</scope>
    <source>
        <strain evidence="7">AP13</strain>
    </source>
</reference>
<organism evidence="7 8">
    <name type="scientific">Panicum virgatum</name>
    <name type="common">Blackwell switchgrass</name>
    <dbReference type="NCBI Taxonomy" id="38727"/>
    <lineage>
        <taxon>Eukaryota</taxon>
        <taxon>Viridiplantae</taxon>
        <taxon>Streptophyta</taxon>
        <taxon>Embryophyta</taxon>
        <taxon>Tracheophyta</taxon>
        <taxon>Spermatophyta</taxon>
        <taxon>Magnoliopsida</taxon>
        <taxon>Liliopsida</taxon>
        <taxon>Poales</taxon>
        <taxon>Poaceae</taxon>
        <taxon>PACMAD clade</taxon>
        <taxon>Panicoideae</taxon>
        <taxon>Panicodae</taxon>
        <taxon>Paniceae</taxon>
        <taxon>Panicinae</taxon>
        <taxon>Panicum</taxon>
        <taxon>Panicum sect. Hiantes</taxon>
    </lineage>
</organism>
<dbReference type="SUPFAM" id="SSF101148">
    <property type="entry name" value="Plant invertase/pectin methylesterase inhibitor"/>
    <property type="match status" value="1"/>
</dbReference>
<protein>
    <recommendedName>
        <fullName evidence="6">Pectinesterase inhibitor domain-containing protein</fullName>
    </recommendedName>
</protein>
<evidence type="ECO:0000256" key="5">
    <source>
        <dbReference type="ARBA" id="ARBA00023085"/>
    </source>
</evidence>
<evidence type="ECO:0000256" key="1">
    <source>
        <dbReference type="ARBA" id="ARBA00005184"/>
    </source>
</evidence>